<dbReference type="Proteomes" id="UP001213623">
    <property type="component" value="Chromosome 5"/>
</dbReference>
<protein>
    <submittedName>
        <fullName evidence="2">Uncharacterized protein</fullName>
    </submittedName>
</protein>
<feature type="compositionally biased region" description="Basic and acidic residues" evidence="1">
    <location>
        <begin position="258"/>
        <end position="271"/>
    </location>
</feature>
<dbReference type="AlphaFoldDB" id="A0AAF0ETI9"/>
<feature type="region of interest" description="Disordered" evidence="1">
    <location>
        <begin position="119"/>
        <end position="287"/>
    </location>
</feature>
<name>A0AAF0ETI9_9BASI</name>
<feature type="compositionally biased region" description="Basic and acidic residues" evidence="1">
    <location>
        <begin position="223"/>
        <end position="243"/>
    </location>
</feature>
<accession>A0AAF0ETI9</accession>
<gene>
    <name evidence="2" type="ORF">MNAN1_003118</name>
</gene>
<evidence type="ECO:0000256" key="1">
    <source>
        <dbReference type="SAM" id="MobiDB-lite"/>
    </source>
</evidence>
<feature type="compositionally biased region" description="Low complexity" evidence="1">
    <location>
        <begin position="197"/>
        <end position="212"/>
    </location>
</feature>
<evidence type="ECO:0000313" key="2">
    <source>
        <dbReference type="EMBL" id="WFD28112.1"/>
    </source>
</evidence>
<evidence type="ECO:0000313" key="3">
    <source>
        <dbReference type="Proteomes" id="UP001213623"/>
    </source>
</evidence>
<feature type="compositionally biased region" description="Basic and acidic residues" evidence="1">
    <location>
        <begin position="92"/>
        <end position="103"/>
    </location>
</feature>
<proteinExistence type="predicted"/>
<sequence length="287" mass="31324">MQHDDALQMRPRRVQADATAATYVDRAALRRAGSASAEDHAWDARLRVASQAKGLDKELLAQERARIAREAEAKADPPQDTESEAALQAAFEEGRRSQEKTRDITARIAAARAKFRRMGEEPDIIYVDGKRMRRKRKASQPEPPAPTPALPSSRAGPAQPPAFAVHVDNADDDIFGEADVWAGLPDEASPPEMNSDAVSQTPAAQAPAPSAAGWVPETQPDPAPREATPEPPEETSHGPERLEGLSTSALPSEWSRWMLERAAEPRPERAAPRPRRRRRGRDASASP</sequence>
<keyword evidence="3" id="KW-1185">Reference proteome</keyword>
<dbReference type="EMBL" id="CP119896">
    <property type="protein sequence ID" value="WFD28112.1"/>
    <property type="molecule type" value="Genomic_DNA"/>
</dbReference>
<feature type="region of interest" description="Disordered" evidence="1">
    <location>
        <begin position="69"/>
        <end position="103"/>
    </location>
</feature>
<reference evidence="2" key="1">
    <citation type="submission" date="2023-03" db="EMBL/GenBank/DDBJ databases">
        <title>Mating type loci evolution in Malassezia.</title>
        <authorList>
            <person name="Coelho M.A."/>
        </authorList>
    </citation>
    <scope>NUCLEOTIDE SEQUENCE</scope>
    <source>
        <strain evidence="2">CBS 9557</strain>
    </source>
</reference>
<organism evidence="2 3">
    <name type="scientific">Malassezia nana</name>
    <dbReference type="NCBI Taxonomy" id="180528"/>
    <lineage>
        <taxon>Eukaryota</taxon>
        <taxon>Fungi</taxon>
        <taxon>Dikarya</taxon>
        <taxon>Basidiomycota</taxon>
        <taxon>Ustilaginomycotina</taxon>
        <taxon>Malasseziomycetes</taxon>
        <taxon>Malasseziales</taxon>
        <taxon>Malasseziaceae</taxon>
        <taxon>Malassezia</taxon>
    </lineage>
</organism>